<evidence type="ECO:0000259" key="2">
    <source>
        <dbReference type="Pfam" id="PF13556"/>
    </source>
</evidence>
<evidence type="ECO:0000259" key="1">
    <source>
        <dbReference type="Pfam" id="PF07905"/>
    </source>
</evidence>
<evidence type="ECO:0000313" key="4">
    <source>
        <dbReference type="Proteomes" id="UP001596227"/>
    </source>
</evidence>
<dbReference type="InterPro" id="IPR042070">
    <property type="entry name" value="PucR_C-HTH_sf"/>
</dbReference>
<organism evidence="3 4">
    <name type="scientific">Lactiplantibacillus daoliensis</name>
    <dbReference type="NCBI Taxonomy" id="2559916"/>
    <lineage>
        <taxon>Bacteria</taxon>
        <taxon>Bacillati</taxon>
        <taxon>Bacillota</taxon>
        <taxon>Bacilli</taxon>
        <taxon>Lactobacillales</taxon>
        <taxon>Lactobacillaceae</taxon>
        <taxon>Lactiplantibacillus</taxon>
    </lineage>
</organism>
<accession>A0ABW1UET4</accession>
<dbReference type="PANTHER" id="PTHR33744">
    <property type="entry name" value="CARBOHYDRATE DIACID REGULATOR"/>
    <property type="match status" value="1"/>
</dbReference>
<reference evidence="4" key="1">
    <citation type="journal article" date="2019" name="Int. J. Syst. Evol. Microbiol.">
        <title>The Global Catalogue of Microorganisms (GCM) 10K type strain sequencing project: providing services to taxonomists for standard genome sequencing and annotation.</title>
        <authorList>
            <consortium name="The Broad Institute Genomics Platform"/>
            <consortium name="The Broad Institute Genome Sequencing Center for Infectious Disease"/>
            <person name="Wu L."/>
            <person name="Ma J."/>
        </authorList>
    </citation>
    <scope>NUCLEOTIDE SEQUENCE [LARGE SCALE GENOMIC DNA]</scope>
    <source>
        <strain evidence="4">CCM 8934</strain>
    </source>
</reference>
<protein>
    <submittedName>
        <fullName evidence="3">PucR family transcriptional regulator ligand-binding domain-containing protein</fullName>
    </submittedName>
</protein>
<evidence type="ECO:0000313" key="3">
    <source>
        <dbReference type="EMBL" id="MFC6294372.1"/>
    </source>
</evidence>
<dbReference type="Proteomes" id="UP001596227">
    <property type="component" value="Unassembled WGS sequence"/>
</dbReference>
<dbReference type="Pfam" id="PF07905">
    <property type="entry name" value="PucR"/>
    <property type="match status" value="1"/>
</dbReference>
<feature type="domain" description="PucR C-terminal helix-turn-helix" evidence="2">
    <location>
        <begin position="441"/>
        <end position="495"/>
    </location>
</feature>
<keyword evidence="4" id="KW-1185">Reference proteome</keyword>
<dbReference type="InterPro" id="IPR051448">
    <property type="entry name" value="CdaR-like_regulators"/>
</dbReference>
<proteinExistence type="predicted"/>
<comment type="caution">
    <text evidence="3">The sequence shown here is derived from an EMBL/GenBank/DDBJ whole genome shotgun (WGS) entry which is preliminary data.</text>
</comment>
<dbReference type="EMBL" id="JBHSSB010000014">
    <property type="protein sequence ID" value="MFC6294372.1"/>
    <property type="molecule type" value="Genomic_DNA"/>
</dbReference>
<sequence>MSLTVAEVLKLPSLKGAQVLAGRSALTKTVGSVSVLEYSQPSLIQTEIYQHIKFNTDEIILTAFASIRDDVEAQCQNIETLAAAGEIGVVWFYVGLIVPEIQPEVLELADRLSFLIICMPKNEPNLTYSSVISEILYSVYNDQLVHPNFATELIEQVSTMPSYRQNFDMVSRLLSNRLKVSVALTDQNQQLLSSQQWPPTNTLDWSAVFTQTVDGNSYQLALSPTRQVTLYRERGQLSKTMQQQAFETLRIALNLWDNHDLANNQSAELVAAIMQNQPQKLTQLLTALQLEPAQLRNLLIIHPLAPVTNPTEYQQQMRKTATNYVGRVICEWYQGELVLLPLADLPSYHEWEAWQAALNTDTTRLKVVSTRFTSLSNLAELSGAYAANQHQLKISRQIFPLNTAFTDNELTFAADCQRLIKQSPAKLTKKLQSLHDLSTDLLKTLRVFLLDAKGNVEVTAQQLFVHRNTAKYRLSKLDDYFGFKVGSLPESIQLYQLVAIDRLLTK</sequence>
<dbReference type="Gene3D" id="1.10.10.2840">
    <property type="entry name" value="PucR C-terminal helix-turn-helix domain"/>
    <property type="match status" value="1"/>
</dbReference>
<feature type="domain" description="Purine catabolism PurC-like" evidence="1">
    <location>
        <begin position="7"/>
        <end position="136"/>
    </location>
</feature>
<name>A0ABW1UET4_9LACO</name>
<dbReference type="Pfam" id="PF13556">
    <property type="entry name" value="HTH_30"/>
    <property type="match status" value="1"/>
</dbReference>
<dbReference type="RefSeq" id="WP_171000248.1">
    <property type="nucleotide sequence ID" value="NZ_BJDH01000001.1"/>
</dbReference>
<gene>
    <name evidence="3" type="ORF">ACFQH1_04065</name>
</gene>
<dbReference type="InterPro" id="IPR025736">
    <property type="entry name" value="PucR_C-HTH_dom"/>
</dbReference>
<dbReference type="InterPro" id="IPR012914">
    <property type="entry name" value="PucR_dom"/>
</dbReference>
<dbReference type="PANTHER" id="PTHR33744:SF16">
    <property type="entry name" value="CARBOHYDRATE DIACID REGULATOR"/>
    <property type="match status" value="1"/>
</dbReference>